<dbReference type="InterPro" id="IPR043502">
    <property type="entry name" value="DNA/RNA_pol_sf"/>
</dbReference>
<dbReference type="PANTHER" id="PTHR33116">
    <property type="entry name" value="REVERSE TRANSCRIPTASE ZINC-BINDING DOMAIN-CONTAINING PROTEIN-RELATED-RELATED"/>
    <property type="match status" value="1"/>
</dbReference>
<gene>
    <name evidence="2" type="ORF">PVK06_042127</name>
</gene>
<organism evidence="2 3">
    <name type="scientific">Gossypium arboreum</name>
    <name type="common">Tree cotton</name>
    <name type="synonym">Gossypium nanking</name>
    <dbReference type="NCBI Taxonomy" id="29729"/>
    <lineage>
        <taxon>Eukaryota</taxon>
        <taxon>Viridiplantae</taxon>
        <taxon>Streptophyta</taxon>
        <taxon>Embryophyta</taxon>
        <taxon>Tracheophyta</taxon>
        <taxon>Spermatophyta</taxon>
        <taxon>Magnoliopsida</taxon>
        <taxon>eudicotyledons</taxon>
        <taxon>Gunneridae</taxon>
        <taxon>Pentapetalae</taxon>
        <taxon>rosids</taxon>
        <taxon>malvids</taxon>
        <taxon>Malvales</taxon>
        <taxon>Malvaceae</taxon>
        <taxon>Malvoideae</taxon>
        <taxon>Gossypium</taxon>
    </lineage>
</organism>
<accession>A0ABR0MLX4</accession>
<name>A0ABR0MLX4_GOSAR</name>
<dbReference type="SUPFAM" id="SSF56672">
    <property type="entry name" value="DNA/RNA polymerases"/>
    <property type="match status" value="1"/>
</dbReference>
<dbReference type="InterPro" id="IPR000477">
    <property type="entry name" value="RT_dom"/>
</dbReference>
<dbReference type="Pfam" id="PF00078">
    <property type="entry name" value="RVT_1"/>
    <property type="match status" value="1"/>
</dbReference>
<dbReference type="Proteomes" id="UP001358586">
    <property type="component" value="Chromosome 12"/>
</dbReference>
<feature type="domain" description="Reverse transcriptase" evidence="1">
    <location>
        <begin position="128"/>
        <end position="259"/>
    </location>
</feature>
<evidence type="ECO:0000313" key="2">
    <source>
        <dbReference type="EMBL" id="KAK5774272.1"/>
    </source>
</evidence>
<dbReference type="PANTHER" id="PTHR33116:SF86">
    <property type="entry name" value="REVERSE TRANSCRIPTASE DOMAIN-CONTAINING PROTEIN"/>
    <property type="match status" value="1"/>
</dbReference>
<evidence type="ECO:0000259" key="1">
    <source>
        <dbReference type="Pfam" id="PF00078"/>
    </source>
</evidence>
<reference evidence="2 3" key="1">
    <citation type="submission" date="2023-03" db="EMBL/GenBank/DDBJ databases">
        <title>WGS of Gossypium arboreum.</title>
        <authorList>
            <person name="Yu D."/>
        </authorList>
    </citation>
    <scope>NUCLEOTIDE SEQUENCE [LARGE SCALE GENOMIC DNA]</scope>
    <source>
        <tissue evidence="2">Leaf</tissue>
    </source>
</reference>
<proteinExistence type="predicted"/>
<comment type="caution">
    <text evidence="2">The sequence shown here is derived from an EMBL/GenBank/DDBJ whole genome shotgun (WGS) entry which is preliminary data.</text>
</comment>
<keyword evidence="3" id="KW-1185">Reference proteome</keyword>
<dbReference type="EMBL" id="JARKNE010000012">
    <property type="protein sequence ID" value="KAK5774272.1"/>
    <property type="molecule type" value="Genomic_DNA"/>
</dbReference>
<sequence>MGRQMQNWSKGRSKELKRNRVELEDRLIHLYNQDPADEMLTKITEVQVELNLEADKEELFWEQRARKSRRRISELEDENGGQVTSSEEIINVASEYFKKLFSASNVGLDERLFSLVEKKGTDSMNDMLLRQFTEEDVAVNGEWFCPSRGLKQGDPLSPYLFLICAKGFSILIQDAKKRGWMTRATIGRERFAINHLFFADDYILFGNASCERARVVQDIIREYEMVSGQRVNFDKSLIYFGANVNSNVNAEIINLLGVRMATNLEKYLGLPMMVGRRKIWAFANFADRFRVLKARYFSFSDILSAKNWFLPFFYLEEYLQRPGLIAEGILWRVDTGDRINIWNDSWLPGRENNRVTVQQIRPNGTNINQLIDAESNTWNREMVQTLVNYETAYRIFSILISESCSEDMMV</sequence>
<evidence type="ECO:0000313" key="3">
    <source>
        <dbReference type="Proteomes" id="UP001358586"/>
    </source>
</evidence>
<protein>
    <recommendedName>
        <fullName evidence="1">Reverse transcriptase domain-containing protein</fullName>
    </recommendedName>
</protein>